<dbReference type="GO" id="GO:0019031">
    <property type="term" value="C:viral envelope"/>
    <property type="evidence" value="ECO:0007669"/>
    <property type="project" value="UniProtKB-KW"/>
</dbReference>
<evidence type="ECO:0000256" key="4">
    <source>
        <dbReference type="ARBA" id="ARBA00022921"/>
    </source>
</evidence>
<dbReference type="EMBL" id="HF679131">
    <property type="protein sequence ID" value="CCU55542.1"/>
    <property type="molecule type" value="Genomic_DNA"/>
</dbReference>
<keyword evidence="4" id="KW-0426">Late protein</keyword>
<sequence>MSIGITIFNDVYTRFVDKLNRIGSTTSINCNIDIGKISTSNINNCNIILSNKCVSNEITSFSLLLQSLGEVMLLLPEDRKNQLENLLGISTEDIVNESDTGFIQQCRAQAIVDNSINIGKIEINNCYSRNPVDFLFLNSGSAESNCGIKFISDTLLKLNDTSPILSLKLLFNIKMFDYIIILILLILLYILYIFLSFLLPKTGKTIYYSRNTILNANDKILENIHLRHFEGIKDFL</sequence>
<evidence type="ECO:0000313" key="10">
    <source>
        <dbReference type="EMBL" id="CCU55542.1"/>
    </source>
</evidence>
<comment type="subcellular location">
    <subcellularLocation>
        <location evidence="1">Virion membrane</location>
        <topology evidence="1">Single-pass membrane protein</topology>
    </subcellularLocation>
</comment>
<comment type="function">
    <text evidence="8">Component of the entry fusion complex (EFC), which consists of 11 proteins. During cell infection, this complex mediates entry of the virion core into the host cytoplasm by a two-step mechanism consisting of lipid mixing of the viral and cellular membranes and subsequent pore formation.</text>
</comment>
<dbReference type="GO" id="GO:0055036">
    <property type="term" value="C:virion membrane"/>
    <property type="evidence" value="ECO:0007669"/>
    <property type="project" value="UniProtKB-SubCell"/>
</dbReference>
<keyword evidence="11" id="KW-1185">Reference proteome</keyword>
<protein>
    <submittedName>
        <fullName evidence="10">S-S bond formation pathway protein substrate (Cop-F9L)</fullName>
    </submittedName>
</protein>
<evidence type="ECO:0000256" key="3">
    <source>
        <dbReference type="ARBA" id="ARBA00022879"/>
    </source>
</evidence>
<evidence type="ECO:0000256" key="5">
    <source>
        <dbReference type="ARBA" id="ARBA00022989"/>
    </source>
</evidence>
<dbReference type="KEGG" id="vg:15614150"/>
<keyword evidence="6 9" id="KW-0472">Membrane</keyword>
<dbReference type="InterPro" id="IPR003472">
    <property type="entry name" value="Virion_mem_poxvirus_L1"/>
</dbReference>
<evidence type="ECO:0000256" key="8">
    <source>
        <dbReference type="ARBA" id="ARBA00034668"/>
    </source>
</evidence>
<evidence type="ECO:0000256" key="6">
    <source>
        <dbReference type="ARBA" id="ARBA00023136"/>
    </source>
</evidence>
<name>A0A916NX23_9POXV</name>
<keyword evidence="5 9" id="KW-1133">Transmembrane helix</keyword>
<evidence type="ECO:0000256" key="1">
    <source>
        <dbReference type="ARBA" id="ARBA00004381"/>
    </source>
</evidence>
<reference evidence="10" key="1">
    <citation type="journal article" date="2013" name="J. Virol.">
        <title>New Insights into the Evolution of Entomopoxvirinae from the Complete Genome Sequences of Four Entomopoxviruses Infecting Adoxophyes honmai, Choristoneura biennis, Choristoneura rosaceana, and Mythimna separata.</title>
        <authorList>
            <person name="Theze J."/>
            <person name="Takatsuka J."/>
            <person name="Li Z."/>
            <person name="Gallais J."/>
            <person name="Doucet D."/>
            <person name="Arif B."/>
            <person name="Nakai M."/>
            <person name="Herniou E.A."/>
        </authorList>
    </citation>
    <scope>NUCLEOTIDE SEQUENCE</scope>
    <source>
        <strain evidence="10">Tokyo</strain>
    </source>
</reference>
<proteinExistence type="predicted"/>
<feature type="transmembrane region" description="Helical" evidence="9">
    <location>
        <begin position="178"/>
        <end position="199"/>
    </location>
</feature>
<dbReference type="GeneID" id="15614150"/>
<keyword evidence="3" id="KW-0946">Virion</keyword>
<evidence type="ECO:0000256" key="7">
    <source>
        <dbReference type="ARBA" id="ARBA00023157"/>
    </source>
</evidence>
<evidence type="ECO:0000313" key="11">
    <source>
        <dbReference type="Proteomes" id="UP000792575"/>
    </source>
</evidence>
<keyword evidence="7" id="KW-1015">Disulfide bond</keyword>
<keyword evidence="3" id="KW-0261">Viral envelope protein</keyword>
<organism evidence="10 11">
    <name type="scientific">Adoxophyes honmai entomopoxvirus 'L'</name>
    <dbReference type="NCBI Taxonomy" id="1293540"/>
    <lineage>
        <taxon>Viruses</taxon>
        <taxon>Varidnaviria</taxon>
        <taxon>Bamfordvirae</taxon>
        <taxon>Nucleocytoviricota</taxon>
        <taxon>Pokkesviricetes</taxon>
        <taxon>Chitovirales</taxon>
        <taxon>Poxviridae</taxon>
        <taxon>Entomopoxvirinae</taxon>
        <taxon>Betaentomopoxvirus</taxon>
        <taxon>Betaentomopoxvirus ahonmai</taxon>
    </lineage>
</organism>
<evidence type="ECO:0000256" key="2">
    <source>
        <dbReference type="ARBA" id="ARBA00022692"/>
    </source>
</evidence>
<evidence type="ECO:0000256" key="9">
    <source>
        <dbReference type="SAM" id="Phobius"/>
    </source>
</evidence>
<dbReference type="Pfam" id="PF02442">
    <property type="entry name" value="L1R_F9L"/>
    <property type="match status" value="1"/>
</dbReference>
<gene>
    <name evidence="10" type="ORF">AHEV_221</name>
</gene>
<keyword evidence="2 9" id="KW-0812">Transmembrane</keyword>
<dbReference type="Proteomes" id="UP000792575">
    <property type="component" value="Genome"/>
</dbReference>
<accession>A0A916NX23</accession>
<dbReference type="RefSeq" id="YP_008004044.1">
    <property type="nucleotide sequence ID" value="NC_021247.1"/>
</dbReference>
<dbReference type="OrthoDB" id="15085at10239"/>